<gene>
    <name evidence="6" type="primary">ORF177050</name>
    <name evidence="5" type="synonym">ORF177040</name>
</gene>
<dbReference type="SUPFAM" id="SSF52266">
    <property type="entry name" value="SGNH hydrolase"/>
    <property type="match status" value="1"/>
</dbReference>
<comment type="similarity">
    <text evidence="3">Belongs to the 'GDSL' lipolytic enzyme family. IAH1 subfamily.</text>
</comment>
<dbReference type="AlphaFoldDB" id="A0A0B7BEA7"/>
<evidence type="ECO:0000256" key="3">
    <source>
        <dbReference type="ARBA" id="ARBA00025755"/>
    </source>
</evidence>
<dbReference type="InterPro" id="IPR045136">
    <property type="entry name" value="Iah1-like"/>
</dbReference>
<keyword evidence="1" id="KW-0378">Hydrolase</keyword>
<dbReference type="Gene3D" id="3.40.50.1110">
    <property type="entry name" value="SGNH hydrolase"/>
    <property type="match status" value="1"/>
</dbReference>
<reference evidence="6" key="1">
    <citation type="submission" date="2014-12" db="EMBL/GenBank/DDBJ databases">
        <title>Insight into the proteome of Arion vulgaris.</title>
        <authorList>
            <person name="Aradska J."/>
            <person name="Bulat T."/>
            <person name="Smidak R."/>
            <person name="Sarate P."/>
            <person name="Gangsoo J."/>
            <person name="Sialana F."/>
            <person name="Bilban M."/>
            <person name="Lubec G."/>
        </authorList>
    </citation>
    <scope>NUCLEOTIDE SEQUENCE</scope>
    <source>
        <tissue evidence="6">Skin</tissue>
    </source>
</reference>
<dbReference type="CDD" id="cd01838">
    <property type="entry name" value="Isoamyl_acetate_hydrolase_like"/>
    <property type="match status" value="1"/>
</dbReference>
<dbReference type="PANTHER" id="PTHR14209:SF19">
    <property type="entry name" value="ISOAMYL ACETATE-HYDROLYZING ESTERASE 1 HOMOLOG"/>
    <property type="match status" value="1"/>
</dbReference>
<dbReference type="FunFam" id="3.40.50.1110:FF:000002">
    <property type="entry name" value="isoamyl acetate-hydrolyzing esterase 1 homolog"/>
    <property type="match status" value="1"/>
</dbReference>
<sequence length="242" mass="27459">MTNLVRKTTTWPKVLLFGDSITQFSFTTEGCWGSLLSDYLQRRCDVLARGFSGYNTRWCKVILPSILDTKLAKDTVAMTIFLGVNDSNSYELNPRQHVPLDEYRQNLTEMINFAVSQGINRESIILISPSAFDITTWAEECRKKGKAVSKDNEVTSVYAKACCSVAEEMGTKCVDLYSEMMKIEDYASYLSDGLHLSQKGSRLLFDQLQPIIENLTSKLPIVWFPFWDEVDLDNVEKSLLSS</sequence>
<organism evidence="6">
    <name type="scientific">Arion vulgaris</name>
    <dbReference type="NCBI Taxonomy" id="1028688"/>
    <lineage>
        <taxon>Eukaryota</taxon>
        <taxon>Metazoa</taxon>
        <taxon>Spiralia</taxon>
        <taxon>Lophotrochozoa</taxon>
        <taxon>Mollusca</taxon>
        <taxon>Gastropoda</taxon>
        <taxon>Heterobranchia</taxon>
        <taxon>Euthyneura</taxon>
        <taxon>Panpulmonata</taxon>
        <taxon>Eupulmonata</taxon>
        <taxon>Stylommatophora</taxon>
        <taxon>Helicina</taxon>
        <taxon>Arionoidea</taxon>
        <taxon>Arionidae</taxon>
        <taxon>Arion</taxon>
    </lineage>
</organism>
<dbReference type="GO" id="GO:0016788">
    <property type="term" value="F:hydrolase activity, acting on ester bonds"/>
    <property type="evidence" value="ECO:0007669"/>
    <property type="project" value="InterPro"/>
</dbReference>
<evidence type="ECO:0000256" key="1">
    <source>
        <dbReference type="ARBA" id="ARBA00022801"/>
    </source>
</evidence>
<proteinExistence type="inferred from homology"/>
<evidence type="ECO:0000256" key="2">
    <source>
        <dbReference type="ARBA" id="ARBA00024673"/>
    </source>
</evidence>
<name>A0A0B7BEA7_9EUPU</name>
<evidence type="ECO:0000313" key="5">
    <source>
        <dbReference type="EMBL" id="CEK90467.1"/>
    </source>
</evidence>
<dbReference type="InterPro" id="IPR001087">
    <property type="entry name" value="GDSL"/>
</dbReference>
<accession>A0A0B7BEA7</accession>
<dbReference type="PANTHER" id="PTHR14209">
    <property type="entry name" value="ISOAMYL ACETATE-HYDROLYZING ESTERASE 1"/>
    <property type="match status" value="1"/>
</dbReference>
<dbReference type="InterPro" id="IPR036514">
    <property type="entry name" value="SGNH_hydro_sf"/>
</dbReference>
<evidence type="ECO:0000313" key="6">
    <source>
        <dbReference type="EMBL" id="CEK90470.1"/>
    </source>
</evidence>
<comment type="function">
    <text evidence="2">Probable lipase.</text>
</comment>
<dbReference type="EMBL" id="HACG01043602">
    <property type="protein sequence ID" value="CEK90467.1"/>
    <property type="molecule type" value="Transcribed_RNA"/>
</dbReference>
<evidence type="ECO:0000256" key="4">
    <source>
        <dbReference type="ARBA" id="ARBA00026152"/>
    </source>
</evidence>
<dbReference type="Pfam" id="PF00657">
    <property type="entry name" value="Lipase_GDSL"/>
    <property type="match status" value="1"/>
</dbReference>
<dbReference type="EMBL" id="HACG01043605">
    <property type="protein sequence ID" value="CEK90470.1"/>
    <property type="molecule type" value="Transcribed_RNA"/>
</dbReference>
<protein>
    <recommendedName>
        <fullName evidence="4">Isoamyl acetate-hydrolyzing esterase 1 homolog</fullName>
    </recommendedName>
</protein>